<organism evidence="8 9">
    <name type="scientific">Gemella haemolysans</name>
    <dbReference type="NCBI Taxonomy" id="1379"/>
    <lineage>
        <taxon>Bacteria</taxon>
        <taxon>Bacillati</taxon>
        <taxon>Bacillota</taxon>
        <taxon>Bacilli</taxon>
        <taxon>Bacillales</taxon>
        <taxon>Gemellaceae</taxon>
        <taxon>Gemella</taxon>
    </lineage>
</organism>
<dbReference type="GO" id="GO:0005886">
    <property type="term" value="C:plasma membrane"/>
    <property type="evidence" value="ECO:0007669"/>
    <property type="project" value="UniProtKB-SubCell"/>
</dbReference>
<feature type="transmembrane region" description="Helical" evidence="6">
    <location>
        <begin position="144"/>
        <end position="165"/>
    </location>
</feature>
<reference evidence="9" key="1">
    <citation type="submission" date="2016-01" db="EMBL/GenBank/DDBJ databases">
        <authorList>
            <person name="Mitreva M."/>
            <person name="Pepin K.H."/>
            <person name="Mihindukulasuriya K.A."/>
            <person name="Fulton R."/>
            <person name="Fronick C."/>
            <person name="O'Laughlin M."/>
            <person name="Miner T."/>
            <person name="Herter B."/>
            <person name="Rosa B.A."/>
            <person name="Cordes M."/>
            <person name="Tomlinson C."/>
            <person name="Wollam A."/>
            <person name="Palsikar V.B."/>
            <person name="Mardis E.R."/>
            <person name="Wilson R.K."/>
        </authorList>
    </citation>
    <scope>NUCLEOTIDE SEQUENCE [LARGE SCALE GENOMIC DNA]</scope>
    <source>
        <strain evidence="9">DNF01167</strain>
    </source>
</reference>
<dbReference type="InterPro" id="IPR015867">
    <property type="entry name" value="N-reg_PII/ATP_PRibTrfase_C"/>
</dbReference>
<keyword evidence="5 6" id="KW-0472">Membrane</keyword>
<dbReference type="PANTHER" id="PTHR33545:SF3">
    <property type="entry name" value="UPF0750 MEMBRANE PROTEIN YQFU"/>
    <property type="match status" value="1"/>
</dbReference>
<dbReference type="Proteomes" id="UP000070355">
    <property type="component" value="Unassembled WGS sequence"/>
</dbReference>
<evidence type="ECO:0000256" key="5">
    <source>
        <dbReference type="ARBA" id="ARBA00023136"/>
    </source>
</evidence>
<dbReference type="InterPro" id="IPR003740">
    <property type="entry name" value="YitT"/>
</dbReference>
<dbReference type="InterPro" id="IPR019264">
    <property type="entry name" value="DUF2179"/>
</dbReference>
<feature type="transmembrane region" description="Helical" evidence="6">
    <location>
        <begin position="77"/>
        <end position="96"/>
    </location>
</feature>
<evidence type="ECO:0000259" key="7">
    <source>
        <dbReference type="Pfam" id="PF10035"/>
    </source>
</evidence>
<gene>
    <name evidence="8" type="ORF">HMPREF3186_00235</name>
</gene>
<protein>
    <recommendedName>
        <fullName evidence="7">DUF2179 domain-containing protein</fullName>
    </recommendedName>
</protein>
<feature type="domain" description="DUF2179" evidence="7">
    <location>
        <begin position="219"/>
        <end position="273"/>
    </location>
</feature>
<dbReference type="STRING" id="1379.HMPREF3186_00235"/>
<dbReference type="InterPro" id="IPR051461">
    <property type="entry name" value="UPF0750_membrane"/>
</dbReference>
<dbReference type="EMBL" id="LSDC01000017">
    <property type="protein sequence ID" value="KXB63204.1"/>
    <property type="molecule type" value="Genomic_DNA"/>
</dbReference>
<sequence>MESRIEFLKKYISIIIGSLVFAAGLEFFLIPNNILDGGVIGVSIIARHYLGLPLGIFILIFNIPFLYLGYKQIGKGFAIASIFGIVVLSFATSYFHNFPPLVTDPFLACIFGGIILGIGVGLVIRNGGTLDGSEMFSIYATKKLPISVGEMVLGINVIIFIASGFVFTWEAALYSMISYFVASKVMDIVIEGLNDSKSVMVITSNYQVISQEIQDRLGRGVTLLHGEGGYSGHETKIIFCVITRIEESKLKKIVFRNDKNAFLSIGTVSEVSGANFKKKDIH</sequence>
<feature type="transmembrane region" description="Helical" evidence="6">
    <location>
        <begin position="102"/>
        <end position="124"/>
    </location>
</feature>
<dbReference type="Pfam" id="PF10035">
    <property type="entry name" value="DUF2179"/>
    <property type="match status" value="1"/>
</dbReference>
<evidence type="ECO:0000313" key="9">
    <source>
        <dbReference type="Proteomes" id="UP000070355"/>
    </source>
</evidence>
<evidence type="ECO:0000256" key="2">
    <source>
        <dbReference type="ARBA" id="ARBA00022475"/>
    </source>
</evidence>
<evidence type="ECO:0000256" key="6">
    <source>
        <dbReference type="SAM" id="Phobius"/>
    </source>
</evidence>
<dbReference type="RefSeq" id="WP_060913532.1">
    <property type="nucleotide sequence ID" value="NZ_JAGZGJ010000044.1"/>
</dbReference>
<dbReference type="PIRSF" id="PIRSF006483">
    <property type="entry name" value="Membrane_protein_YitT"/>
    <property type="match status" value="1"/>
</dbReference>
<proteinExistence type="predicted"/>
<keyword evidence="4 6" id="KW-1133">Transmembrane helix</keyword>
<comment type="subcellular location">
    <subcellularLocation>
        <location evidence="1">Cell membrane</location>
        <topology evidence="1">Multi-pass membrane protein</topology>
    </subcellularLocation>
</comment>
<dbReference type="CDD" id="cd16380">
    <property type="entry name" value="YitT_C"/>
    <property type="match status" value="1"/>
</dbReference>
<dbReference type="OrthoDB" id="265478at2"/>
<dbReference type="PATRIC" id="fig|1379.3.peg.230"/>
<dbReference type="AlphaFoldDB" id="A0A134A660"/>
<feature type="transmembrane region" description="Helical" evidence="6">
    <location>
        <begin position="50"/>
        <end position="70"/>
    </location>
</feature>
<keyword evidence="2" id="KW-1003">Cell membrane</keyword>
<evidence type="ECO:0000313" key="8">
    <source>
        <dbReference type="EMBL" id="KXB63204.1"/>
    </source>
</evidence>
<evidence type="ECO:0000256" key="3">
    <source>
        <dbReference type="ARBA" id="ARBA00022692"/>
    </source>
</evidence>
<accession>A0A134A660</accession>
<dbReference type="Gene3D" id="3.30.70.120">
    <property type="match status" value="1"/>
</dbReference>
<name>A0A134A660_9BACL</name>
<evidence type="ECO:0000256" key="4">
    <source>
        <dbReference type="ARBA" id="ARBA00022989"/>
    </source>
</evidence>
<dbReference type="Pfam" id="PF02588">
    <property type="entry name" value="YitT_membrane"/>
    <property type="match status" value="1"/>
</dbReference>
<feature type="transmembrane region" description="Helical" evidence="6">
    <location>
        <begin position="12"/>
        <end position="30"/>
    </location>
</feature>
<dbReference type="PANTHER" id="PTHR33545">
    <property type="entry name" value="UPF0750 MEMBRANE PROTEIN YITT-RELATED"/>
    <property type="match status" value="1"/>
</dbReference>
<evidence type="ECO:0000256" key="1">
    <source>
        <dbReference type="ARBA" id="ARBA00004651"/>
    </source>
</evidence>
<comment type="caution">
    <text evidence="8">The sequence shown here is derived from an EMBL/GenBank/DDBJ whole genome shotgun (WGS) entry which is preliminary data.</text>
</comment>
<keyword evidence="3 6" id="KW-0812">Transmembrane</keyword>